<name>A0AA88L0X4_ARTSF</name>
<evidence type="ECO:0000256" key="1">
    <source>
        <dbReference type="SAM" id="MobiDB-lite"/>
    </source>
</evidence>
<feature type="non-terminal residue" evidence="2">
    <location>
        <position position="1"/>
    </location>
</feature>
<dbReference type="AlphaFoldDB" id="A0AA88L0X4"/>
<dbReference type="EMBL" id="JAVRJZ010000084">
    <property type="protein sequence ID" value="KAK2703575.1"/>
    <property type="molecule type" value="Genomic_DNA"/>
</dbReference>
<sequence>MHPQVLKVKRASDNWEVDSGQGSEPDPHSLQHSSAIRSNSQCQCNQGTMQTTAFNGQAVNGHEINGDQLANETRDQLLDSHQASPQLDEMFSQRGQRKMWLTCVKAYFDRFGRPWEKNWLDITQEWTPDHQRWSSIVDQLLWIPGKAHSHCPDP</sequence>
<gene>
    <name evidence="2" type="ORF">QYM36_018010</name>
</gene>
<evidence type="ECO:0000313" key="2">
    <source>
        <dbReference type="EMBL" id="KAK2703575.1"/>
    </source>
</evidence>
<comment type="caution">
    <text evidence="2">The sequence shown here is derived from an EMBL/GenBank/DDBJ whole genome shotgun (WGS) entry which is preliminary data.</text>
</comment>
<evidence type="ECO:0000313" key="3">
    <source>
        <dbReference type="Proteomes" id="UP001187531"/>
    </source>
</evidence>
<keyword evidence="3" id="KW-1185">Reference proteome</keyword>
<accession>A0AA88L0X4</accession>
<protein>
    <submittedName>
        <fullName evidence="2">Uncharacterized protein</fullName>
    </submittedName>
</protein>
<dbReference type="Proteomes" id="UP001187531">
    <property type="component" value="Unassembled WGS sequence"/>
</dbReference>
<reference evidence="2" key="1">
    <citation type="submission" date="2023-07" db="EMBL/GenBank/DDBJ databases">
        <title>Chromosome-level genome assembly of Artemia franciscana.</title>
        <authorList>
            <person name="Jo E."/>
        </authorList>
    </citation>
    <scope>NUCLEOTIDE SEQUENCE</scope>
    <source>
        <tissue evidence="2">Whole body</tissue>
    </source>
</reference>
<proteinExistence type="predicted"/>
<feature type="region of interest" description="Disordered" evidence="1">
    <location>
        <begin position="1"/>
        <end position="37"/>
    </location>
</feature>
<organism evidence="2 3">
    <name type="scientific">Artemia franciscana</name>
    <name type="common">Brine shrimp</name>
    <name type="synonym">Artemia sanfranciscana</name>
    <dbReference type="NCBI Taxonomy" id="6661"/>
    <lineage>
        <taxon>Eukaryota</taxon>
        <taxon>Metazoa</taxon>
        <taxon>Ecdysozoa</taxon>
        <taxon>Arthropoda</taxon>
        <taxon>Crustacea</taxon>
        <taxon>Branchiopoda</taxon>
        <taxon>Anostraca</taxon>
        <taxon>Artemiidae</taxon>
        <taxon>Artemia</taxon>
    </lineage>
</organism>